<reference evidence="2 3" key="1">
    <citation type="journal article" date="2015" name="Genome Biol.">
        <title>Comparative genomics of Steinernema reveals deeply conserved gene regulatory networks.</title>
        <authorList>
            <person name="Dillman A.R."/>
            <person name="Macchietto M."/>
            <person name="Porter C.F."/>
            <person name="Rogers A."/>
            <person name="Williams B."/>
            <person name="Antoshechkin I."/>
            <person name="Lee M.M."/>
            <person name="Goodwin Z."/>
            <person name="Lu X."/>
            <person name="Lewis E.E."/>
            <person name="Goodrich-Blair H."/>
            <person name="Stock S.P."/>
            <person name="Adams B.J."/>
            <person name="Sternberg P.W."/>
            <person name="Mortazavi A."/>
        </authorList>
    </citation>
    <scope>NUCLEOTIDE SEQUENCE [LARGE SCALE GENOMIC DNA]</scope>
    <source>
        <strain evidence="2 3">ALL</strain>
    </source>
</reference>
<dbReference type="EMBL" id="AZBU02000001">
    <property type="protein sequence ID" value="TMS36221.1"/>
    <property type="molecule type" value="Genomic_DNA"/>
</dbReference>
<protein>
    <recommendedName>
        <fullName evidence="1">SOCS box domain-containing protein</fullName>
    </recommendedName>
</protein>
<dbReference type="AlphaFoldDB" id="A0A4U8USQ2"/>
<dbReference type="InterPro" id="IPR036036">
    <property type="entry name" value="SOCS_box-like_dom_sf"/>
</dbReference>
<dbReference type="Proteomes" id="UP000298663">
    <property type="component" value="Unassembled WGS sequence"/>
</dbReference>
<organism evidence="2 3">
    <name type="scientific">Steinernema carpocapsae</name>
    <name type="common">Entomopathogenic nematode</name>
    <dbReference type="NCBI Taxonomy" id="34508"/>
    <lineage>
        <taxon>Eukaryota</taxon>
        <taxon>Metazoa</taxon>
        <taxon>Ecdysozoa</taxon>
        <taxon>Nematoda</taxon>
        <taxon>Chromadorea</taxon>
        <taxon>Rhabditida</taxon>
        <taxon>Tylenchina</taxon>
        <taxon>Panagrolaimomorpha</taxon>
        <taxon>Strongyloidoidea</taxon>
        <taxon>Steinernematidae</taxon>
        <taxon>Steinernema</taxon>
    </lineage>
</organism>
<name>A0A4U8USQ2_STECR</name>
<gene>
    <name evidence="2" type="ORF">L596_003439</name>
</gene>
<accession>A0A4U8USQ2</accession>
<proteinExistence type="predicted"/>
<feature type="domain" description="SOCS box" evidence="1">
    <location>
        <begin position="33"/>
        <end position="80"/>
    </location>
</feature>
<dbReference type="STRING" id="34508.A0A4U8USQ2"/>
<evidence type="ECO:0000313" key="2">
    <source>
        <dbReference type="EMBL" id="TMS36221.1"/>
    </source>
</evidence>
<evidence type="ECO:0000259" key="1">
    <source>
        <dbReference type="PROSITE" id="PS50225"/>
    </source>
</evidence>
<dbReference type="OrthoDB" id="6339763at2759"/>
<dbReference type="PROSITE" id="PS50225">
    <property type="entry name" value="SOCS"/>
    <property type="match status" value="1"/>
</dbReference>
<sequence>MEYFEVSTLAYFNVKESLTELARVVISRNGMHRLWKCNRVPTLQELSCRSVVKHLKTVHAIAKLPLPASLKYELRSFAHGAQCYGYTVPLVKKKTARLTLSELSPRQMVNRACRRDRVNFDQRPRTTHGCNLM</sequence>
<dbReference type="GO" id="GO:0035556">
    <property type="term" value="P:intracellular signal transduction"/>
    <property type="evidence" value="ECO:0007669"/>
    <property type="project" value="InterPro"/>
</dbReference>
<dbReference type="SMART" id="SM00253">
    <property type="entry name" value="SOCS"/>
    <property type="match status" value="1"/>
</dbReference>
<dbReference type="SUPFAM" id="SSF158235">
    <property type="entry name" value="SOCS box-like"/>
    <property type="match status" value="1"/>
</dbReference>
<dbReference type="InterPro" id="IPR001496">
    <property type="entry name" value="SOCS_box"/>
</dbReference>
<dbReference type="Pfam" id="PF07525">
    <property type="entry name" value="SOCS_box"/>
    <property type="match status" value="1"/>
</dbReference>
<comment type="caution">
    <text evidence="2">The sequence shown here is derived from an EMBL/GenBank/DDBJ whole genome shotgun (WGS) entry which is preliminary data.</text>
</comment>
<reference evidence="2 3" key="2">
    <citation type="journal article" date="2019" name="G3 (Bethesda)">
        <title>Hybrid Assembly of the Genome of the Entomopathogenic Nematode Steinernema carpocapsae Identifies the X-Chromosome.</title>
        <authorList>
            <person name="Serra L."/>
            <person name="Macchietto M."/>
            <person name="Macias-Munoz A."/>
            <person name="McGill C.J."/>
            <person name="Rodriguez I.M."/>
            <person name="Rodriguez B."/>
            <person name="Murad R."/>
            <person name="Mortazavi A."/>
        </authorList>
    </citation>
    <scope>NUCLEOTIDE SEQUENCE [LARGE SCALE GENOMIC DNA]</scope>
    <source>
        <strain evidence="2 3">ALL</strain>
    </source>
</reference>
<evidence type="ECO:0000313" key="3">
    <source>
        <dbReference type="Proteomes" id="UP000298663"/>
    </source>
</evidence>
<keyword evidence="3" id="KW-1185">Reference proteome</keyword>